<feature type="region of interest" description="Disordered" evidence="2">
    <location>
        <begin position="115"/>
        <end position="199"/>
    </location>
</feature>
<accession>A0AA89Q002</accession>
<dbReference type="PROSITE" id="PS50943">
    <property type="entry name" value="HTH_CROC1"/>
    <property type="match status" value="1"/>
</dbReference>
<protein>
    <submittedName>
        <fullName evidence="4">Transcriptional regulator with XRE-family HTH domain</fullName>
    </submittedName>
</protein>
<dbReference type="PANTHER" id="PTHR46797:SF1">
    <property type="entry name" value="METHYLPHOSPHONATE SYNTHASE"/>
    <property type="match status" value="1"/>
</dbReference>
<reference evidence="4 5" key="1">
    <citation type="submission" date="2020-08" db="EMBL/GenBank/DDBJ databases">
        <title>Sequencing the genomes of 1000 actinobacteria strains.</title>
        <authorList>
            <person name="Klenk H.-P."/>
        </authorList>
    </citation>
    <scope>NUCLEOTIDE SEQUENCE [LARGE SCALE GENOMIC DNA]</scope>
    <source>
        <strain evidence="4 5">DSM 40129</strain>
    </source>
</reference>
<dbReference type="InterPro" id="IPR050807">
    <property type="entry name" value="TransReg_Diox_bact_type"/>
</dbReference>
<dbReference type="GO" id="GO:0003700">
    <property type="term" value="F:DNA-binding transcription factor activity"/>
    <property type="evidence" value="ECO:0007669"/>
    <property type="project" value="TreeGrafter"/>
</dbReference>
<dbReference type="PANTHER" id="PTHR46797">
    <property type="entry name" value="HTH-TYPE TRANSCRIPTIONAL REGULATOR"/>
    <property type="match status" value="1"/>
</dbReference>
<dbReference type="RefSeq" id="WP_184847716.1">
    <property type="nucleotide sequence ID" value="NZ_BAABFE010000011.1"/>
</dbReference>
<dbReference type="AlphaFoldDB" id="A0AA89Q002"/>
<gene>
    <name evidence="4" type="ORF">HNR72_003069</name>
</gene>
<evidence type="ECO:0000256" key="1">
    <source>
        <dbReference type="ARBA" id="ARBA00023125"/>
    </source>
</evidence>
<dbReference type="Proteomes" id="UP000579531">
    <property type="component" value="Unassembled WGS sequence"/>
</dbReference>
<dbReference type="CDD" id="cd00093">
    <property type="entry name" value="HTH_XRE"/>
    <property type="match status" value="1"/>
</dbReference>
<evidence type="ECO:0000313" key="4">
    <source>
        <dbReference type="EMBL" id="MBB5812041.1"/>
    </source>
</evidence>
<organism evidence="4 5">
    <name type="scientific">Streptomyces collinus</name>
    <dbReference type="NCBI Taxonomy" id="42684"/>
    <lineage>
        <taxon>Bacteria</taxon>
        <taxon>Bacillati</taxon>
        <taxon>Actinomycetota</taxon>
        <taxon>Actinomycetes</taxon>
        <taxon>Kitasatosporales</taxon>
        <taxon>Streptomycetaceae</taxon>
        <taxon>Streptomyces</taxon>
    </lineage>
</organism>
<dbReference type="InterPro" id="IPR010982">
    <property type="entry name" value="Lambda_DNA-bd_dom_sf"/>
</dbReference>
<dbReference type="SUPFAM" id="SSF47413">
    <property type="entry name" value="lambda repressor-like DNA-binding domains"/>
    <property type="match status" value="1"/>
</dbReference>
<sequence>MASLNVGNLGDYLREQRRTAQLSLRQLADAAGVSNPYLSQIERGLRKPSAEVLQQVAKALRISAETLYVRAGILDAERDRDEVETRAVILADPALNERQKQVLLQIYESFRKENGFGSGDGSDAPGVPDGSGGAGVVGVVPGAAGAVSVDGDAPDAGAGIPTPGPAADARPARRRSRKSADNSIKKNDGSDIDPQQTAG</sequence>
<feature type="domain" description="HTH cro/C1-type" evidence="3">
    <location>
        <begin position="13"/>
        <end position="67"/>
    </location>
</feature>
<feature type="compositionally biased region" description="Basic and acidic residues" evidence="2">
    <location>
        <begin position="178"/>
        <end position="189"/>
    </location>
</feature>
<evidence type="ECO:0000313" key="5">
    <source>
        <dbReference type="Proteomes" id="UP000579531"/>
    </source>
</evidence>
<comment type="caution">
    <text evidence="4">The sequence shown here is derived from an EMBL/GenBank/DDBJ whole genome shotgun (WGS) entry which is preliminary data.</text>
</comment>
<evidence type="ECO:0000259" key="3">
    <source>
        <dbReference type="PROSITE" id="PS50943"/>
    </source>
</evidence>
<evidence type="ECO:0000256" key="2">
    <source>
        <dbReference type="SAM" id="MobiDB-lite"/>
    </source>
</evidence>
<dbReference type="GO" id="GO:0003677">
    <property type="term" value="F:DNA binding"/>
    <property type="evidence" value="ECO:0007669"/>
    <property type="project" value="UniProtKB-KW"/>
</dbReference>
<keyword evidence="1" id="KW-0238">DNA-binding</keyword>
<dbReference type="SMART" id="SM00530">
    <property type="entry name" value="HTH_XRE"/>
    <property type="match status" value="1"/>
</dbReference>
<dbReference type="EMBL" id="JACHLX010000001">
    <property type="protein sequence ID" value="MBB5812041.1"/>
    <property type="molecule type" value="Genomic_DNA"/>
</dbReference>
<name>A0AA89Q002_STRCU</name>
<dbReference type="GeneID" id="93839470"/>
<dbReference type="GO" id="GO:0005829">
    <property type="term" value="C:cytosol"/>
    <property type="evidence" value="ECO:0007669"/>
    <property type="project" value="TreeGrafter"/>
</dbReference>
<dbReference type="InterPro" id="IPR001387">
    <property type="entry name" value="Cro/C1-type_HTH"/>
</dbReference>
<dbReference type="Gene3D" id="1.10.260.40">
    <property type="entry name" value="lambda repressor-like DNA-binding domains"/>
    <property type="match status" value="1"/>
</dbReference>
<dbReference type="Pfam" id="PF01381">
    <property type="entry name" value="HTH_3"/>
    <property type="match status" value="1"/>
</dbReference>
<proteinExistence type="predicted"/>
<feature type="compositionally biased region" description="Low complexity" evidence="2">
    <location>
        <begin position="137"/>
        <end position="169"/>
    </location>
</feature>
<keyword evidence="5" id="KW-1185">Reference proteome</keyword>